<accession>A0AAV3UK96</accession>
<dbReference type="Pfam" id="PF00582">
    <property type="entry name" value="Usp"/>
    <property type="match status" value="1"/>
</dbReference>
<comment type="similarity">
    <text evidence="1">Belongs to the universal stress protein A family.</text>
</comment>
<evidence type="ECO:0000256" key="1">
    <source>
        <dbReference type="ARBA" id="ARBA00008791"/>
    </source>
</evidence>
<dbReference type="InterPro" id="IPR014729">
    <property type="entry name" value="Rossmann-like_a/b/a_fold"/>
</dbReference>
<dbReference type="InterPro" id="IPR006016">
    <property type="entry name" value="UspA"/>
</dbReference>
<dbReference type="Gene3D" id="3.40.50.620">
    <property type="entry name" value="HUPs"/>
    <property type="match status" value="1"/>
</dbReference>
<gene>
    <name evidence="3" type="ORF">GCM10025751_33610</name>
</gene>
<reference evidence="3 4" key="1">
    <citation type="journal article" date="2019" name="Int. J. Syst. Evol. Microbiol.">
        <title>The Global Catalogue of Microorganisms (GCM) 10K type strain sequencing project: providing services to taxonomists for standard genome sequencing and annotation.</title>
        <authorList>
            <consortium name="The Broad Institute Genomics Platform"/>
            <consortium name="The Broad Institute Genome Sequencing Center for Infectious Disease"/>
            <person name="Wu L."/>
            <person name="Ma J."/>
        </authorList>
    </citation>
    <scope>NUCLEOTIDE SEQUENCE [LARGE SCALE GENOMIC DNA]</scope>
    <source>
        <strain evidence="3 4">JCM 17504</strain>
    </source>
</reference>
<sequence>MTHIVVGTDSTETSEKICAYLRSRLDGNESISVLNSLHGGNDEEKVRDGQEALSVFEEQLAELATVETEQNTAASDPAHDILTLADAEDADEIIIGLSQKRSPAQKVLFGSITQSVLTQTDHPVVGVPLKPD</sequence>
<protein>
    <recommendedName>
        <fullName evidence="2">UspA domain-containing protein</fullName>
    </recommendedName>
</protein>
<feature type="domain" description="UspA" evidence="2">
    <location>
        <begin position="2"/>
        <end position="127"/>
    </location>
</feature>
<dbReference type="Proteomes" id="UP001501729">
    <property type="component" value="Unassembled WGS sequence"/>
</dbReference>
<dbReference type="PANTHER" id="PTHR46268">
    <property type="entry name" value="STRESS RESPONSE PROTEIN NHAX"/>
    <property type="match status" value="1"/>
</dbReference>
<proteinExistence type="inferred from homology"/>
<evidence type="ECO:0000313" key="3">
    <source>
        <dbReference type="EMBL" id="GAA5054739.1"/>
    </source>
</evidence>
<dbReference type="SUPFAM" id="SSF52402">
    <property type="entry name" value="Adenine nucleotide alpha hydrolases-like"/>
    <property type="match status" value="1"/>
</dbReference>
<evidence type="ECO:0000259" key="2">
    <source>
        <dbReference type="Pfam" id="PF00582"/>
    </source>
</evidence>
<keyword evidence="4" id="KW-1185">Reference proteome</keyword>
<dbReference type="EMBL" id="BAABKX010000014">
    <property type="protein sequence ID" value="GAA5054739.1"/>
    <property type="molecule type" value="Genomic_DNA"/>
</dbReference>
<name>A0AAV3UK96_9EURY</name>
<dbReference type="GeneID" id="68613426"/>
<dbReference type="RefSeq" id="WP_227773241.1">
    <property type="nucleotide sequence ID" value="NZ_BAABKX010000014.1"/>
</dbReference>
<comment type="caution">
    <text evidence="3">The sequence shown here is derived from an EMBL/GenBank/DDBJ whole genome shotgun (WGS) entry which is preliminary data.</text>
</comment>
<dbReference type="CDD" id="cd00293">
    <property type="entry name" value="USP-like"/>
    <property type="match status" value="1"/>
</dbReference>
<evidence type="ECO:0000313" key="4">
    <source>
        <dbReference type="Proteomes" id="UP001501729"/>
    </source>
</evidence>
<dbReference type="AlphaFoldDB" id="A0AAV3UK96"/>
<organism evidence="3 4">
    <name type="scientific">Haladaptatus pallidirubidus</name>
    <dbReference type="NCBI Taxonomy" id="1008152"/>
    <lineage>
        <taxon>Archaea</taxon>
        <taxon>Methanobacteriati</taxon>
        <taxon>Methanobacteriota</taxon>
        <taxon>Stenosarchaea group</taxon>
        <taxon>Halobacteria</taxon>
        <taxon>Halobacteriales</taxon>
        <taxon>Haladaptataceae</taxon>
        <taxon>Haladaptatus</taxon>
    </lineage>
</organism>
<dbReference type="PANTHER" id="PTHR46268:SF6">
    <property type="entry name" value="UNIVERSAL STRESS PROTEIN UP12"/>
    <property type="match status" value="1"/>
</dbReference>